<dbReference type="AlphaFoldDB" id="A0A5P9WBC8"/>
<reference evidence="1" key="1">
    <citation type="submission" date="2019-09" db="EMBL/GenBank/DDBJ databases">
        <authorList>
            <person name="Li Z."/>
        </authorList>
    </citation>
    <scope>NUCLEOTIDE SEQUENCE</scope>
    <source>
        <strain evidence="1">PAB546</strain>
        <plasmid evidence="1">pNK546-KPC</plasmid>
    </source>
</reference>
<sequence length="180" mass="21711">MICWSHRSERCSARRTAEQLGLFNSNVWGSTMKFKPFPHRLRRLDFNQRKASLFERKQQREANALPLFAEMIRAEQHDWETEKEIRQRRDDATLINWRAREARVWRKARSMFFALPSDDRASVIRDWNTIWRNAWTPTNLIYLVEKYNGVGAQREAAMREERQQMDVRIMARLSHQQGLF</sequence>
<dbReference type="EMBL" id="MN433457">
    <property type="protein sequence ID" value="QFX78738.1"/>
    <property type="molecule type" value="Genomic_DNA"/>
</dbReference>
<accession>A0A5P9WBC8</accession>
<keyword evidence="1" id="KW-0614">Plasmid</keyword>
<proteinExistence type="predicted"/>
<name>A0A5P9WBC8_PSEAI</name>
<protein>
    <submittedName>
        <fullName evidence="1">Uncharacterized protein</fullName>
    </submittedName>
</protein>
<geneLocation type="plasmid" evidence="1">
    <name>pNK546-KPC</name>
</geneLocation>
<organism evidence="1">
    <name type="scientific">Pseudomonas aeruginosa</name>
    <dbReference type="NCBI Taxonomy" id="287"/>
    <lineage>
        <taxon>Bacteria</taxon>
        <taxon>Pseudomonadati</taxon>
        <taxon>Pseudomonadota</taxon>
        <taxon>Gammaproteobacteria</taxon>
        <taxon>Pseudomonadales</taxon>
        <taxon>Pseudomonadaceae</taxon>
        <taxon>Pseudomonas</taxon>
    </lineage>
</organism>
<evidence type="ECO:0000313" key="1">
    <source>
        <dbReference type="EMBL" id="QFX78738.1"/>
    </source>
</evidence>
<gene>
    <name evidence="1" type="ORF">pNK546KPC_0528</name>
</gene>